<gene>
    <name evidence="2" type="ORF">NOR51B_1585</name>
</gene>
<feature type="region of interest" description="Disordered" evidence="1">
    <location>
        <begin position="53"/>
        <end position="90"/>
    </location>
</feature>
<dbReference type="OrthoDB" id="5611127at2"/>
<dbReference type="Proteomes" id="UP000004699">
    <property type="component" value="Unassembled WGS sequence"/>
</dbReference>
<name>B8KW56_9GAMM</name>
<dbReference type="eggNOG" id="ENOG502Z9XM">
    <property type="taxonomic scope" value="Bacteria"/>
</dbReference>
<evidence type="ECO:0000313" key="2">
    <source>
        <dbReference type="EMBL" id="EED35638.1"/>
    </source>
</evidence>
<accession>B8KW56</accession>
<feature type="compositionally biased region" description="Basic and acidic residues" evidence="1">
    <location>
        <begin position="71"/>
        <end position="80"/>
    </location>
</feature>
<evidence type="ECO:0000256" key="1">
    <source>
        <dbReference type="SAM" id="MobiDB-lite"/>
    </source>
</evidence>
<keyword evidence="3" id="KW-1185">Reference proteome</keyword>
<reference evidence="3" key="1">
    <citation type="journal article" date="2013" name="BMC Microbiol.">
        <title>Taxonomy and evolution of bacteriochlorophyll a-containing members of the OM60/NOR5 clade of marine gammaproteobacteria: description of Luminiphilus syltensis gen. nov., sp. nov., reclassification of Haliea rubra as Pseudohaliea rubra gen. nov., comb. nov., and emendation of Chromatocurvus halotolerans.</title>
        <authorList>
            <person name="Spring S."/>
            <person name="Riedel T."/>
            <person name="Sproer C."/>
            <person name="Yan S."/>
            <person name="Harder J."/>
            <person name="Fuchs B.M."/>
        </authorList>
    </citation>
    <scope>NUCLEOTIDE SEQUENCE [LARGE SCALE GENOMIC DNA]</scope>
    <source>
        <strain evidence="3">NOR51-B</strain>
    </source>
</reference>
<sequence length="385" mass="44351">MNSRFITGNVGPYECDGALRFGEISLSRFSPRMLLIMFGCLMLSLAPSVRAQTAEQEPDVQDSAAAGDAAPDDKSTEQIETRSVVPDAEAQESWVDRGHGYVTERATALTRWTDDFFGDPEWDAEAPTSRLRLRVTEQWDERFGLDTRIRLGGNIKLPQVSKRLNLVFRGDEERTDLANDPDPAQSTVGVEFQVGNQDPKNYRFDLTMGLSSSGPRPGVKFRYRNNITDTTRYRFIQRMQYEIDDGAFATTKIYLDHDLSASELVRANSRLVWGEETEGLEWNANLSYVSRWSDRANEERASIFYVGAEGRTKPYDYVRNYQVGTRFRFQAYRDYLFFEVEPTYNWRIDEPFDDRRGAWQIKLRVEFLLMEELRRDAKASDSAET</sequence>
<dbReference type="HOGENOM" id="CLU_056319_1_0_6"/>
<organism evidence="2 3">
    <name type="scientific">Luminiphilus syltensis NOR5-1B</name>
    <dbReference type="NCBI Taxonomy" id="565045"/>
    <lineage>
        <taxon>Bacteria</taxon>
        <taxon>Pseudomonadati</taxon>
        <taxon>Pseudomonadota</taxon>
        <taxon>Gammaproteobacteria</taxon>
        <taxon>Cellvibrionales</taxon>
        <taxon>Halieaceae</taxon>
        <taxon>Luminiphilus</taxon>
    </lineage>
</organism>
<dbReference type="RefSeq" id="WP_009020384.1">
    <property type="nucleotide sequence ID" value="NZ_DS999411.1"/>
</dbReference>
<dbReference type="AlphaFoldDB" id="B8KW56"/>
<proteinExistence type="predicted"/>
<protein>
    <submittedName>
        <fullName evidence="2">Uncharacterized protein</fullName>
    </submittedName>
</protein>
<dbReference type="STRING" id="565045.NOR51B_1585"/>
<dbReference type="EMBL" id="DS999411">
    <property type="protein sequence ID" value="EED35638.1"/>
    <property type="molecule type" value="Genomic_DNA"/>
</dbReference>
<evidence type="ECO:0000313" key="3">
    <source>
        <dbReference type="Proteomes" id="UP000004699"/>
    </source>
</evidence>